<reference evidence="1 2" key="1">
    <citation type="submission" date="2011-11" db="EMBL/GenBank/DDBJ databases">
        <title>Whole genome shotgun sequence of Gordonia araii NBRC 100433.</title>
        <authorList>
            <person name="Yoshida Y."/>
            <person name="Hosoyama A."/>
            <person name="Tsuchikane K."/>
            <person name="Katsumata H."/>
            <person name="Yamazaki S."/>
            <person name="Fujita N."/>
        </authorList>
    </citation>
    <scope>NUCLEOTIDE SEQUENCE [LARGE SCALE GENOMIC DNA]</scope>
    <source>
        <strain evidence="1 2">NBRC 100433</strain>
    </source>
</reference>
<evidence type="ECO:0000313" key="2">
    <source>
        <dbReference type="Proteomes" id="UP000035088"/>
    </source>
</evidence>
<name>G7H033_9ACTN</name>
<accession>G7H033</accession>
<dbReference type="AlphaFoldDB" id="G7H033"/>
<proteinExistence type="predicted"/>
<gene>
    <name evidence="1" type="ORF">GOARA_033_00090</name>
</gene>
<sequence>MLRWCLLRDGRWLRRLLLTGRCRLSGCGLRRGPRLLGVPLDWPRAGRRLVSLDRRLLDDLRLIVVVYWNPAGQGSGLRRVVLLVVGHGFLPGRAQTADRAAVYRVERYH</sequence>
<evidence type="ECO:0000313" key="1">
    <source>
        <dbReference type="EMBL" id="GAB09208.1"/>
    </source>
</evidence>
<dbReference type="STRING" id="1073574.GOARA_033_00090"/>
<protein>
    <submittedName>
        <fullName evidence="1">Uncharacterized protein</fullName>
    </submittedName>
</protein>
<organism evidence="1 2">
    <name type="scientific">Gordonia araii NBRC 100433</name>
    <dbReference type="NCBI Taxonomy" id="1073574"/>
    <lineage>
        <taxon>Bacteria</taxon>
        <taxon>Bacillati</taxon>
        <taxon>Actinomycetota</taxon>
        <taxon>Actinomycetes</taxon>
        <taxon>Mycobacteriales</taxon>
        <taxon>Gordoniaceae</taxon>
        <taxon>Gordonia</taxon>
    </lineage>
</organism>
<comment type="caution">
    <text evidence="1">The sequence shown here is derived from an EMBL/GenBank/DDBJ whole genome shotgun (WGS) entry which is preliminary data.</text>
</comment>
<dbReference type="Proteomes" id="UP000035088">
    <property type="component" value="Unassembled WGS sequence"/>
</dbReference>
<keyword evidence="2" id="KW-1185">Reference proteome</keyword>
<dbReference type="EMBL" id="BAEE01000033">
    <property type="protein sequence ID" value="GAB09208.1"/>
    <property type="molecule type" value="Genomic_DNA"/>
</dbReference>